<feature type="compositionally biased region" description="Basic and acidic residues" evidence="1">
    <location>
        <begin position="53"/>
        <end position="66"/>
    </location>
</feature>
<proteinExistence type="predicted"/>
<dbReference type="PANTHER" id="PTHR47074">
    <property type="entry name" value="BNAC02G40300D PROTEIN"/>
    <property type="match status" value="1"/>
</dbReference>
<reference evidence="4" key="2">
    <citation type="submission" date="2025-08" db="UniProtKB">
        <authorList>
            <consortium name="RefSeq"/>
        </authorList>
    </citation>
    <scope>IDENTIFICATION</scope>
    <source>
        <tissue evidence="4">Leaves</tissue>
    </source>
</reference>
<organism evidence="3 4">
    <name type="scientific">Coffea arabica</name>
    <name type="common">Arabian coffee</name>
    <dbReference type="NCBI Taxonomy" id="13443"/>
    <lineage>
        <taxon>Eukaryota</taxon>
        <taxon>Viridiplantae</taxon>
        <taxon>Streptophyta</taxon>
        <taxon>Embryophyta</taxon>
        <taxon>Tracheophyta</taxon>
        <taxon>Spermatophyta</taxon>
        <taxon>Magnoliopsida</taxon>
        <taxon>eudicotyledons</taxon>
        <taxon>Gunneridae</taxon>
        <taxon>Pentapetalae</taxon>
        <taxon>asterids</taxon>
        <taxon>lamiids</taxon>
        <taxon>Gentianales</taxon>
        <taxon>Rubiaceae</taxon>
        <taxon>Ixoroideae</taxon>
        <taxon>Gardenieae complex</taxon>
        <taxon>Bertiereae - Coffeeae clade</taxon>
        <taxon>Coffeeae</taxon>
        <taxon>Coffea</taxon>
    </lineage>
</organism>
<dbReference type="InterPro" id="IPR012337">
    <property type="entry name" value="RNaseH-like_sf"/>
</dbReference>
<dbReference type="GeneID" id="113728961"/>
<evidence type="ECO:0000313" key="4">
    <source>
        <dbReference type="RefSeq" id="XP_027109105.1"/>
    </source>
</evidence>
<dbReference type="PANTHER" id="PTHR47074:SF48">
    <property type="entry name" value="POLYNUCLEOTIDYL TRANSFERASE, RIBONUCLEASE H-LIKE SUPERFAMILY PROTEIN"/>
    <property type="match status" value="1"/>
</dbReference>
<dbReference type="OrthoDB" id="914111at2759"/>
<protein>
    <recommendedName>
        <fullName evidence="2">RNase H type-1 domain-containing protein</fullName>
    </recommendedName>
</protein>
<dbReference type="InterPro" id="IPR044730">
    <property type="entry name" value="RNase_H-like_dom_plant"/>
</dbReference>
<dbReference type="Pfam" id="PF13456">
    <property type="entry name" value="RVT_3"/>
    <property type="match status" value="1"/>
</dbReference>
<feature type="domain" description="RNase H type-1" evidence="2">
    <location>
        <begin position="83"/>
        <end position="195"/>
    </location>
</feature>
<dbReference type="RefSeq" id="XP_027109105.1">
    <property type="nucleotide sequence ID" value="XM_027253304.1"/>
</dbReference>
<dbReference type="Gene3D" id="3.30.420.10">
    <property type="entry name" value="Ribonuclease H-like superfamily/Ribonuclease H"/>
    <property type="match status" value="1"/>
</dbReference>
<dbReference type="InterPro" id="IPR036397">
    <property type="entry name" value="RNaseH_sf"/>
</dbReference>
<evidence type="ECO:0000259" key="2">
    <source>
        <dbReference type="Pfam" id="PF13456"/>
    </source>
</evidence>
<evidence type="ECO:0000313" key="3">
    <source>
        <dbReference type="Proteomes" id="UP001652660"/>
    </source>
</evidence>
<dbReference type="InterPro" id="IPR052929">
    <property type="entry name" value="RNase_H-like_EbsB-rel"/>
</dbReference>
<dbReference type="GO" id="GO:0004523">
    <property type="term" value="F:RNA-DNA hybrid ribonuclease activity"/>
    <property type="evidence" value="ECO:0007669"/>
    <property type="project" value="InterPro"/>
</dbReference>
<keyword evidence="3" id="KW-1185">Reference proteome</keyword>
<dbReference type="GO" id="GO:0003676">
    <property type="term" value="F:nucleic acid binding"/>
    <property type="evidence" value="ECO:0007669"/>
    <property type="project" value="InterPro"/>
</dbReference>
<sequence>MKHKLKHFIWKCLHDVLPVNEPIKRRTVKVRTNAGRTANKAIHEWSEYKEVSIGEDKTEENGEKQVAKSSRWHPPPQGFIKLNSDAVLEQKERRIGWGVVARREDGEIVGAWAGGERRDENPTVEEALAIRKAVIKAKQSGWNEDVIQSDCKQMVDKLKDMNAEDSVTGTILIDILKLSQGFDECCFSFVKRDGN</sequence>
<dbReference type="AlphaFoldDB" id="A0A6P6W2F6"/>
<dbReference type="InterPro" id="IPR002156">
    <property type="entry name" value="RNaseH_domain"/>
</dbReference>
<dbReference type="SUPFAM" id="SSF53098">
    <property type="entry name" value="Ribonuclease H-like"/>
    <property type="match status" value="1"/>
</dbReference>
<evidence type="ECO:0000256" key="1">
    <source>
        <dbReference type="SAM" id="MobiDB-lite"/>
    </source>
</evidence>
<gene>
    <name evidence="4" type="primary">LOC113728961</name>
</gene>
<accession>A0A6P6W2F6</accession>
<dbReference type="Proteomes" id="UP001652660">
    <property type="component" value="Chromosome 2e"/>
</dbReference>
<reference evidence="3" key="1">
    <citation type="journal article" date="2025" name="Foods">
        <title>Unveiling the Microbial Signatures of Arabica Coffee Cherries: Insights into Ripeness Specific Diversity, Functional Traits, and Implications for Quality and Safety.</title>
        <authorList>
            <consortium name="RefSeq"/>
            <person name="Tenea G.N."/>
            <person name="Cifuentes V."/>
            <person name="Reyes P."/>
            <person name="Cevallos-Vallejos M."/>
        </authorList>
    </citation>
    <scope>NUCLEOTIDE SEQUENCE [LARGE SCALE GENOMIC DNA]</scope>
</reference>
<name>A0A6P6W2F6_COFAR</name>
<dbReference type="CDD" id="cd06222">
    <property type="entry name" value="RNase_H_like"/>
    <property type="match status" value="1"/>
</dbReference>
<feature type="region of interest" description="Disordered" evidence="1">
    <location>
        <begin position="53"/>
        <end position="77"/>
    </location>
</feature>